<dbReference type="GO" id="GO:0003691">
    <property type="term" value="F:double-stranded telomeric DNA binding"/>
    <property type="evidence" value="ECO:0007669"/>
    <property type="project" value="TreeGrafter"/>
</dbReference>
<evidence type="ECO:0000256" key="6">
    <source>
        <dbReference type="ARBA" id="ARBA00022723"/>
    </source>
</evidence>
<sequence length="1245" mass="144009">MAMIRKLMISGIRSFSLRDSNTLEFYSPLTLIVGANGTGKTTIIECLKYATTGSLPPNSRGGAFIYDPKMAGEVEVCGQVRLLFTSVYGKQMVCSRTLQLSVRRERVEQKTVESVLREDGEGVSGKCGDIDAEMPVHLGVSSSVLENIIFCHQEESTWPLSEPVVVKKKLDEIFASSKYGKALDSLKSQRKECMSEIKLKMQELEFLRKVKDRRDVLVTSIRNSSTAIEKNEIKLEAYEAEIVKCNRIINEICAEMMRNEEMDRRMHALENERNELRTFLDSFKGRLLSIEEANDVFKGELLMEVENEYARIEKETEEADKRFKMIGEERGVYLRRRTELDGVFSEISIKSSKLEDARAWRVEAIRKLEGELKVKEGFRETAISVFTKVESEIANRKEKIRECEIILQKLRDEEGERMCMVREKKRMIEEYEMLEDEVNVEVDVNVSYDEEIEELRAEICKDKEIEVLNERLEEYQKRLNKAYSVAECNFEMNRLRSRRREIESMLNGVDVSGLQDVLCRQVEEVDRKREKIKLVEKELGYRSAMRDQARNECKRMQKEILEKIDELRAFGRKENEEVLNFEKMCLKPWIGNYSMDDARITADRCKEWIMNGDNEFILNDLEPECVYDAEQLALELDGVNEEVCKGFCISVYAEALEMAKMHHVCRMCNKKLSEVEEIVLKTSLELMMSEMQISKNDALDKKAMLKNVVQGIEERNCRIVERNMVRCEIIDMMSRYEDVPECESSGDLEGMELDVLDAIENMKKTEGLIEAVNEMFVINGKLKDVEEGESVQELKGMIDGIKRIYEEKKSDRRRKNELMTRLCKKQALVDATKDIREKINFREEAKEAIKMIEKSNVKAKINDVEEEIARRRIKVERIQEEYSKRRVALEMDIEMLGLRSKEIDALECEVGVLNAKVKELLQGEWSEEARDEAMFEMLRNELVDMKSKTVKLGQTIRAIHESKAAAEESIKYYNATIRIEEIGNELEAIDCEYLSVIREKKIKLEEKKIKLISHKSLILGECKQIALGIKGWKQELQNDHVDTVEKYSRCFVELKALEKSCSDLETCIQVLDKAIVDFHSFKLDEVNTTLKDLWRSTYVGGDIDWIEIKTESVGQKTYNYKVVMVKNGVELDMRGRSSAGQRMIASILIRLALADSFALNCNILALDEPTTNLDRGNMESLALMLSKVISTHKHNSSFQLVVITHDEDFVELLNRDGPEYFYRLKRDEGGNSAIIRHSVYGFNHS</sequence>
<gene>
    <name evidence="12" type="ORF">M896_080570</name>
</gene>
<dbReference type="Proteomes" id="UP000031056">
    <property type="component" value="Unassembled WGS sequence"/>
</dbReference>
<evidence type="ECO:0000256" key="1">
    <source>
        <dbReference type="ARBA" id="ARBA00001947"/>
    </source>
</evidence>
<dbReference type="STRING" id="1354746.A0A0B2UJ23"/>
<feature type="coiled-coil region" evidence="10">
    <location>
        <begin position="842"/>
        <end position="881"/>
    </location>
</feature>
<dbReference type="EMBL" id="JOKQ01000008">
    <property type="protein sequence ID" value="KHN69323.1"/>
    <property type="molecule type" value="Genomic_DNA"/>
</dbReference>
<organism evidence="12 13">
    <name type="scientific">Ordospora colligata OC4</name>
    <dbReference type="NCBI Taxonomy" id="1354746"/>
    <lineage>
        <taxon>Eukaryota</taxon>
        <taxon>Fungi</taxon>
        <taxon>Fungi incertae sedis</taxon>
        <taxon>Microsporidia</taxon>
        <taxon>Ordosporidae</taxon>
        <taxon>Ordospora</taxon>
    </lineage>
</organism>
<protein>
    <submittedName>
        <fullName evidence="12">Rad50-like protein</fullName>
    </submittedName>
</protein>
<dbReference type="FunCoup" id="A0A0B2UJ23">
    <property type="interactions" value="219"/>
</dbReference>
<keyword evidence="8" id="KW-0539">Nucleus</keyword>
<dbReference type="GO" id="GO:0016887">
    <property type="term" value="F:ATP hydrolysis activity"/>
    <property type="evidence" value="ECO:0007669"/>
    <property type="project" value="InterPro"/>
</dbReference>
<dbReference type="InParanoid" id="A0A0B2UJ23"/>
<comment type="cofactor">
    <cofactor evidence="1">
        <name>Zn(2+)</name>
        <dbReference type="ChEBI" id="CHEBI:29105"/>
    </cofactor>
</comment>
<dbReference type="InterPro" id="IPR038729">
    <property type="entry name" value="Rad50/SbcC_AAA"/>
</dbReference>
<dbReference type="GO" id="GO:0006302">
    <property type="term" value="P:double-strand break repair"/>
    <property type="evidence" value="ECO:0007669"/>
    <property type="project" value="InterPro"/>
</dbReference>
<feature type="coiled-coil region" evidence="10">
    <location>
        <begin position="183"/>
        <end position="322"/>
    </location>
</feature>
<dbReference type="GO" id="GO:0043047">
    <property type="term" value="F:single-stranded telomeric DNA binding"/>
    <property type="evidence" value="ECO:0007669"/>
    <property type="project" value="TreeGrafter"/>
</dbReference>
<evidence type="ECO:0000313" key="13">
    <source>
        <dbReference type="Proteomes" id="UP000031056"/>
    </source>
</evidence>
<dbReference type="PANTHER" id="PTHR18867">
    <property type="entry name" value="RAD50"/>
    <property type="match status" value="1"/>
</dbReference>
<evidence type="ECO:0000256" key="4">
    <source>
        <dbReference type="ARBA" id="ARBA00009439"/>
    </source>
</evidence>
<keyword evidence="5" id="KW-0158">Chromosome</keyword>
<dbReference type="Pfam" id="PF13476">
    <property type="entry name" value="AAA_23"/>
    <property type="match status" value="1"/>
</dbReference>
<evidence type="ECO:0000256" key="7">
    <source>
        <dbReference type="ARBA" id="ARBA00022833"/>
    </source>
</evidence>
<dbReference type="GO" id="GO:0070192">
    <property type="term" value="P:chromosome organization involved in meiotic cell cycle"/>
    <property type="evidence" value="ECO:0007669"/>
    <property type="project" value="TreeGrafter"/>
</dbReference>
<evidence type="ECO:0000256" key="8">
    <source>
        <dbReference type="ARBA" id="ARBA00023242"/>
    </source>
</evidence>
<dbReference type="InterPro" id="IPR027417">
    <property type="entry name" value="P-loop_NTPase"/>
</dbReference>
<comment type="subcellular location">
    <subcellularLocation>
        <location evidence="3">Chromosome</location>
    </subcellularLocation>
    <subcellularLocation>
        <location evidence="2">Nucleus</location>
    </subcellularLocation>
</comment>
<evidence type="ECO:0000313" key="12">
    <source>
        <dbReference type="EMBL" id="KHN69323.1"/>
    </source>
</evidence>
<feature type="coiled-coil region" evidence="10">
    <location>
        <begin position="393"/>
        <end position="437"/>
    </location>
</feature>
<evidence type="ECO:0000256" key="9">
    <source>
        <dbReference type="ARBA" id="ARBA00049360"/>
    </source>
</evidence>
<dbReference type="GO" id="GO:0030870">
    <property type="term" value="C:Mre11 complex"/>
    <property type="evidence" value="ECO:0007669"/>
    <property type="project" value="TreeGrafter"/>
</dbReference>
<comment type="caution">
    <text evidence="12">The sequence shown here is derived from an EMBL/GenBank/DDBJ whole genome shotgun (WGS) entry which is preliminary data.</text>
</comment>
<name>A0A0B2UJ23_9MICR</name>
<evidence type="ECO:0000256" key="3">
    <source>
        <dbReference type="ARBA" id="ARBA00004286"/>
    </source>
</evidence>
<dbReference type="GO" id="GO:0000722">
    <property type="term" value="P:telomere maintenance via recombination"/>
    <property type="evidence" value="ECO:0007669"/>
    <property type="project" value="TreeGrafter"/>
</dbReference>
<dbReference type="VEuPathDB" id="MicrosporidiaDB:M896_080570"/>
<dbReference type="Gene3D" id="3.40.50.300">
    <property type="entry name" value="P-loop containing nucleotide triphosphate hydrolases"/>
    <property type="match status" value="2"/>
</dbReference>
<dbReference type="PANTHER" id="PTHR18867:SF12">
    <property type="entry name" value="DNA REPAIR PROTEIN RAD50"/>
    <property type="match status" value="1"/>
</dbReference>
<dbReference type="GO" id="GO:0000794">
    <property type="term" value="C:condensed nuclear chromosome"/>
    <property type="evidence" value="ECO:0007669"/>
    <property type="project" value="TreeGrafter"/>
</dbReference>
<dbReference type="GO" id="GO:0007004">
    <property type="term" value="P:telomere maintenance via telomerase"/>
    <property type="evidence" value="ECO:0007669"/>
    <property type="project" value="TreeGrafter"/>
</dbReference>
<keyword evidence="7" id="KW-0862">Zinc</keyword>
<dbReference type="GO" id="GO:0046872">
    <property type="term" value="F:metal ion binding"/>
    <property type="evidence" value="ECO:0007669"/>
    <property type="project" value="UniProtKB-KW"/>
</dbReference>
<dbReference type="SUPFAM" id="SSF52540">
    <property type="entry name" value="P-loop containing nucleoside triphosphate hydrolases"/>
    <property type="match status" value="1"/>
</dbReference>
<reference evidence="12 13" key="1">
    <citation type="journal article" date="2014" name="MBio">
        <title>The Ordospora colligata genome; evolution of extreme reduction in microsporidia and host-to-parasite horizontal gene transfer.</title>
        <authorList>
            <person name="Pombert J.-F."/>
            <person name="Haag K.L."/>
            <person name="Beidas S."/>
            <person name="Ebert D."/>
            <person name="Keeling P.J."/>
        </authorList>
    </citation>
    <scope>NUCLEOTIDE SEQUENCE [LARGE SCALE GENOMIC DNA]</scope>
    <source>
        <strain evidence="12 13">OC4</strain>
    </source>
</reference>
<evidence type="ECO:0000259" key="11">
    <source>
        <dbReference type="Pfam" id="PF13476"/>
    </source>
</evidence>
<dbReference type="GeneID" id="26262097"/>
<accession>A0A0B2UJ23</accession>
<keyword evidence="6" id="KW-0479">Metal-binding</keyword>
<evidence type="ECO:0000256" key="2">
    <source>
        <dbReference type="ARBA" id="ARBA00004123"/>
    </source>
</evidence>
<evidence type="ECO:0000256" key="10">
    <source>
        <dbReference type="SAM" id="Coils"/>
    </source>
</evidence>
<keyword evidence="10" id="KW-0175">Coiled coil</keyword>
<dbReference type="OrthoDB" id="18797at2759"/>
<proteinExistence type="inferred from homology"/>
<keyword evidence="13" id="KW-1185">Reference proteome</keyword>
<comment type="catalytic activity">
    <reaction evidence="9">
        <text>ATP + H2O = ADP + phosphate + H(+)</text>
        <dbReference type="Rhea" id="RHEA:13065"/>
        <dbReference type="ChEBI" id="CHEBI:15377"/>
        <dbReference type="ChEBI" id="CHEBI:15378"/>
        <dbReference type="ChEBI" id="CHEBI:30616"/>
        <dbReference type="ChEBI" id="CHEBI:43474"/>
        <dbReference type="ChEBI" id="CHEBI:456216"/>
    </reaction>
</comment>
<dbReference type="HOGENOM" id="CLU_006184_0_0_1"/>
<evidence type="ECO:0000256" key="5">
    <source>
        <dbReference type="ARBA" id="ARBA00022454"/>
    </source>
</evidence>
<dbReference type="RefSeq" id="XP_014563365.1">
    <property type="nucleotide sequence ID" value="XM_014707879.1"/>
</dbReference>
<dbReference type="GO" id="GO:0051880">
    <property type="term" value="F:G-quadruplex DNA binding"/>
    <property type="evidence" value="ECO:0007669"/>
    <property type="project" value="TreeGrafter"/>
</dbReference>
<feature type="domain" description="Rad50/SbcC-type AAA" evidence="11">
    <location>
        <begin position="6"/>
        <end position="226"/>
    </location>
</feature>
<dbReference type="AlphaFoldDB" id="A0A0B2UJ23"/>
<comment type="similarity">
    <text evidence="4">Belongs to the SMC family. RAD50 subfamily.</text>
</comment>